<dbReference type="PROSITE" id="PS50021">
    <property type="entry name" value="CH"/>
    <property type="match status" value="1"/>
</dbReference>
<dbReference type="PANTHER" id="PTHR22706">
    <property type="entry name" value="ASSEMBLY FACTOR FOR SPINDLE MICROTUBULES"/>
    <property type="match status" value="1"/>
</dbReference>
<feature type="region of interest" description="Disordered" evidence="4">
    <location>
        <begin position="157"/>
        <end position="185"/>
    </location>
</feature>
<comment type="subcellular location">
    <subcellularLocation>
        <location evidence="1">Cytoplasm</location>
    </subcellularLocation>
</comment>
<dbReference type="GO" id="GO:0051295">
    <property type="term" value="P:establishment of meiotic spindle localization"/>
    <property type="evidence" value="ECO:0007669"/>
    <property type="project" value="TreeGrafter"/>
</dbReference>
<dbReference type="InterPro" id="IPR036872">
    <property type="entry name" value="CH_dom_sf"/>
</dbReference>
<gene>
    <name evidence="6" type="ORF">HII31_06958</name>
</gene>
<dbReference type="GO" id="GO:0005737">
    <property type="term" value="C:cytoplasm"/>
    <property type="evidence" value="ECO:0007669"/>
    <property type="project" value="UniProtKB-SubCell"/>
</dbReference>
<dbReference type="OrthoDB" id="76388at2759"/>
<reference evidence="6" key="1">
    <citation type="submission" date="2020-04" db="EMBL/GenBank/DDBJ databases">
        <title>Draft genome resource of the tomato pathogen Pseudocercospora fuligena.</title>
        <authorList>
            <person name="Zaccaron A."/>
        </authorList>
    </citation>
    <scope>NUCLEOTIDE SEQUENCE</scope>
    <source>
        <strain evidence="6">PF001</strain>
    </source>
</reference>
<evidence type="ECO:0000256" key="2">
    <source>
        <dbReference type="ARBA" id="ARBA00022490"/>
    </source>
</evidence>
<evidence type="ECO:0000313" key="7">
    <source>
        <dbReference type="Proteomes" id="UP000660729"/>
    </source>
</evidence>
<evidence type="ECO:0000256" key="1">
    <source>
        <dbReference type="ARBA" id="ARBA00004496"/>
    </source>
</evidence>
<feature type="domain" description="Calponin-homology (CH)" evidence="5">
    <location>
        <begin position="718"/>
        <end position="870"/>
    </location>
</feature>
<dbReference type="InterPro" id="IPR051185">
    <property type="entry name" value="ASPM"/>
</dbReference>
<dbReference type="Proteomes" id="UP000660729">
    <property type="component" value="Unassembled WGS sequence"/>
</dbReference>
<dbReference type="EMBL" id="JABCIY010000157">
    <property type="protein sequence ID" value="KAF7191456.1"/>
    <property type="molecule type" value="Genomic_DNA"/>
</dbReference>
<organism evidence="6 7">
    <name type="scientific">Pseudocercospora fuligena</name>
    <dbReference type="NCBI Taxonomy" id="685502"/>
    <lineage>
        <taxon>Eukaryota</taxon>
        <taxon>Fungi</taxon>
        <taxon>Dikarya</taxon>
        <taxon>Ascomycota</taxon>
        <taxon>Pezizomycotina</taxon>
        <taxon>Dothideomycetes</taxon>
        <taxon>Dothideomycetidae</taxon>
        <taxon>Mycosphaerellales</taxon>
        <taxon>Mycosphaerellaceae</taxon>
        <taxon>Pseudocercospora</taxon>
    </lineage>
</organism>
<dbReference type="Gene3D" id="1.10.418.10">
    <property type="entry name" value="Calponin-like domain"/>
    <property type="match status" value="1"/>
</dbReference>
<dbReference type="PROSITE" id="PS50096">
    <property type="entry name" value="IQ"/>
    <property type="match status" value="1"/>
</dbReference>
<dbReference type="GO" id="GO:0005516">
    <property type="term" value="F:calmodulin binding"/>
    <property type="evidence" value="ECO:0007669"/>
    <property type="project" value="UniProtKB-KW"/>
</dbReference>
<dbReference type="PANTHER" id="PTHR22706:SF1">
    <property type="entry name" value="ASSEMBLY FACTOR FOR SPINDLE MICROTUBULES"/>
    <property type="match status" value="1"/>
</dbReference>
<dbReference type="SUPFAM" id="SSF47576">
    <property type="entry name" value="Calponin-homology domain, CH-domain"/>
    <property type="match status" value="1"/>
</dbReference>
<sequence>MDERRSLAGDHITRATEGSLHINRRAFPTSRLTALALSNCETNGRAAELELTWNLAADADAPEVSFCLNPSHRRISSLELFADDTTANIDYTRALDQPLTGIKPGRRSMMGVGRAKKAAPVTVFEDVQENEELVLGDNRQKAVQGKTLLSKPAQKLAMAGAPVRPMGGRRESMTGGAVGSIGGRRESVMGGDLGVGKASSDLNANGSLAGMRAERSVTYAAEKERNETLGIAKKPRRATIYIPEDTTVMTIHPGVDNTSRLDDTFHLPAAQPSRHMMISENQRPGKQLQARRPRQSLAALPKRLPLRESSSTENMPGWDVAGCNTGKENVPPGAVDQVEKNMKSLGLAEKQPTARRPRSSLMESIAESRRRASLMPRPYARPDVEQLQEPILKTKVSFNFVRNRPDGVPRRTVTTEASYEVPRRQSVMPVKKLGALPSPVVRSVPHKEPTPPKPKPVKLAEEEQQIRNFIATKRNEQHAAKVKEYPVLSGDLSQPELYENEWLANQEIALTEIATEIFTMSTPVSQHALDGSALREKLIEIYNQPETALLHRRIQASLEYGALSPPQDSFSTRNPSLDIGLRKRLIGLWLDNYDDSVLRIAAEVVAGRRIPATDGDHDSTLDSHVGRRALNSFLELFFVCIGDVAYMPGHNINGDVDAIRWRKMMSRGLMLIQLLDEAKTSGFFKGCLFKRGSTKKSSVEVLNAFAALLLPSVGDIGRSLKHMGYEVAQVQDPLDEVVYRIENLAVDLRDGIRLTRLVEVLLCSRESRGRSRKGLDDTLAVRMPDETVLLTSLGTSTPDTPALRPLSKYLKVPCLSAAEKKYNIQVALSALESHSIEGINVVGDITAKDILDGHREKTLSLMWQLVSAFGLEHLLDWRELYNDIVQCTGRAQTVSQLNEVLSATDGHNLLQEWASGYAVRAGLAPINNLTTAFTDGKVYTAILSAFAACTSEDEKQFAVLGSSKTSENIRAQLSALRFSKAFSNQIVASIGTFPSRETTISNLALLASRLLPLSRRYNAAVTIQRALRKRLERNEIFRRIKFLRLAFKAEEEQRLLNAVLFVQRTWQKKRNARVEPFQSLARGWLSRGLGGGRLMGGW</sequence>
<keyword evidence="3" id="KW-0112">Calmodulin-binding</keyword>
<dbReference type="GO" id="GO:0000922">
    <property type="term" value="C:spindle pole"/>
    <property type="evidence" value="ECO:0007669"/>
    <property type="project" value="TreeGrafter"/>
</dbReference>
<protein>
    <submittedName>
        <fullName evidence="6">Protein abnormal spindle</fullName>
    </submittedName>
</protein>
<dbReference type="InterPro" id="IPR001715">
    <property type="entry name" value="CH_dom"/>
</dbReference>
<proteinExistence type="predicted"/>
<keyword evidence="2" id="KW-0963">Cytoplasm</keyword>
<keyword evidence="7" id="KW-1185">Reference proteome</keyword>
<evidence type="ECO:0000313" key="6">
    <source>
        <dbReference type="EMBL" id="KAF7191456.1"/>
    </source>
</evidence>
<comment type="caution">
    <text evidence="6">The sequence shown here is derived from an EMBL/GenBank/DDBJ whole genome shotgun (WGS) entry which is preliminary data.</text>
</comment>
<dbReference type="GO" id="GO:0000278">
    <property type="term" value="P:mitotic cell cycle"/>
    <property type="evidence" value="ECO:0007669"/>
    <property type="project" value="TreeGrafter"/>
</dbReference>
<evidence type="ECO:0000256" key="3">
    <source>
        <dbReference type="ARBA" id="ARBA00022860"/>
    </source>
</evidence>
<feature type="region of interest" description="Disordered" evidence="4">
    <location>
        <begin position="440"/>
        <end position="459"/>
    </location>
</feature>
<evidence type="ECO:0000256" key="4">
    <source>
        <dbReference type="SAM" id="MobiDB-lite"/>
    </source>
</evidence>
<name>A0A8H6RI20_9PEZI</name>
<dbReference type="GO" id="GO:0007051">
    <property type="term" value="P:spindle organization"/>
    <property type="evidence" value="ECO:0007669"/>
    <property type="project" value="TreeGrafter"/>
</dbReference>
<dbReference type="AlphaFoldDB" id="A0A8H6RI20"/>
<evidence type="ECO:0000259" key="5">
    <source>
        <dbReference type="PROSITE" id="PS50021"/>
    </source>
</evidence>
<dbReference type="CDD" id="cd21223">
    <property type="entry name" value="CH_ASPM_rpt1"/>
    <property type="match status" value="1"/>
</dbReference>
<accession>A0A8H6RI20</accession>